<evidence type="ECO:0000313" key="6">
    <source>
        <dbReference type="Proteomes" id="UP000542342"/>
    </source>
</evidence>
<feature type="compositionally biased region" description="Low complexity" evidence="3">
    <location>
        <begin position="148"/>
        <end position="166"/>
    </location>
</feature>
<evidence type="ECO:0000313" key="5">
    <source>
        <dbReference type="EMBL" id="MBA2225482.1"/>
    </source>
</evidence>
<dbReference type="EMBL" id="JACEFB010000002">
    <property type="protein sequence ID" value="MBA2225482.1"/>
    <property type="molecule type" value="Genomic_DNA"/>
</dbReference>
<gene>
    <name evidence="5" type="ORF">H0921_04820</name>
</gene>
<accession>A0A7V8VCF4</accession>
<dbReference type="Pfam" id="PF07963">
    <property type="entry name" value="N_methyl"/>
    <property type="match status" value="1"/>
</dbReference>
<organism evidence="5 6">
    <name type="scientific">Thermogemmata fonticola</name>
    <dbReference type="NCBI Taxonomy" id="2755323"/>
    <lineage>
        <taxon>Bacteria</taxon>
        <taxon>Pseudomonadati</taxon>
        <taxon>Planctomycetota</taxon>
        <taxon>Planctomycetia</taxon>
        <taxon>Gemmatales</taxon>
        <taxon>Gemmataceae</taxon>
        <taxon>Thermogemmata</taxon>
    </lineage>
</organism>
<evidence type="ECO:0000256" key="3">
    <source>
        <dbReference type="SAM" id="MobiDB-lite"/>
    </source>
</evidence>
<reference evidence="5 6" key="1">
    <citation type="submission" date="2020-07" db="EMBL/GenBank/DDBJ databases">
        <title>Thermogemmata thermophila gen. nov., sp. nov., a novel moderate thermophilic planctomycete from a Kamchatka hot spring.</title>
        <authorList>
            <person name="Elcheninov A.G."/>
            <person name="Podosokorskaya O.A."/>
            <person name="Kovaleva O.L."/>
            <person name="Novikov A."/>
            <person name="Bonch-Osmolovskaya E.A."/>
            <person name="Toshchakov S.V."/>
            <person name="Kublanov I.V."/>
        </authorList>
    </citation>
    <scope>NUCLEOTIDE SEQUENCE [LARGE SCALE GENOMIC DNA]</scope>
    <source>
        <strain evidence="5 6">2918</strain>
    </source>
</reference>
<name>A0A7V8VCF4_9BACT</name>
<feature type="compositionally biased region" description="Gly residues" evidence="3">
    <location>
        <begin position="353"/>
        <end position="461"/>
    </location>
</feature>
<feature type="transmembrane region" description="Helical" evidence="4">
    <location>
        <begin position="46"/>
        <end position="67"/>
    </location>
</feature>
<comment type="caution">
    <text evidence="5">The sequence shown here is derived from an EMBL/GenBank/DDBJ whole genome shotgun (WGS) entry which is preliminary data.</text>
</comment>
<dbReference type="GO" id="GO:0015627">
    <property type="term" value="C:type II protein secretion system complex"/>
    <property type="evidence" value="ECO:0007669"/>
    <property type="project" value="InterPro"/>
</dbReference>
<dbReference type="InterPro" id="IPR012902">
    <property type="entry name" value="N_methyl_site"/>
</dbReference>
<evidence type="ECO:0000256" key="4">
    <source>
        <dbReference type="SAM" id="Phobius"/>
    </source>
</evidence>
<dbReference type="RefSeq" id="WP_194536905.1">
    <property type="nucleotide sequence ID" value="NZ_JACEFB010000002.1"/>
</dbReference>
<comment type="similarity">
    <text evidence="1">Belongs to the GSP J family.</text>
</comment>
<keyword evidence="4" id="KW-0812">Transmembrane</keyword>
<proteinExistence type="inferred from homology"/>
<keyword evidence="4" id="KW-0472">Membrane</keyword>
<sequence>MRQFAIVPAHSYPLVPLPFSGENWRLLARRIGAVPVPRKQRCAYTLLELLVATLIGSFLLGGLYLAFHMTLAQTQISREMAQTEDLARGVFNRIALDLAQTLGPLPPKALSSASGTSLSSGGTSGTTDGSGTTGDTSGSTDTGGGDSNTGMVDPTMTGTTTSSAPAPTLPFHAGIYGYDDDPPRLVIFASQVPPSLSTPGVLLGTAVAESQQSSDLRRIVYWRSATGGLCREERPWVTADQIGNSTYPNRENEEAALVADHIVDVQFEYYDGTAWSTTWDGSGMSATGSGIAGPPRAVRVTLTFELTDPQRPQEPIYRTVSQIIPIRTAPGHATVSLIDPVVPSGVESKPDDGSGGDTTGTETSGGTGGTGGTGKSGGSNIGGGKGGVGGSGGGSGGGRSGIGGGKGGVGGSGGGSGGGAGGRGSIGGGGGGIGGGGAGGMGGGSGGGISGGRGGFGGGGR</sequence>
<feature type="region of interest" description="Disordered" evidence="3">
    <location>
        <begin position="342"/>
        <end position="461"/>
    </location>
</feature>
<dbReference type="InterPro" id="IPR010055">
    <property type="entry name" value="T2SS_protein-GspJ"/>
</dbReference>
<dbReference type="InterPro" id="IPR045584">
    <property type="entry name" value="Pilin-like"/>
</dbReference>
<dbReference type="Proteomes" id="UP000542342">
    <property type="component" value="Unassembled WGS sequence"/>
</dbReference>
<dbReference type="GO" id="GO:0015628">
    <property type="term" value="P:protein secretion by the type II secretion system"/>
    <property type="evidence" value="ECO:0007669"/>
    <property type="project" value="InterPro"/>
</dbReference>
<evidence type="ECO:0000256" key="2">
    <source>
        <dbReference type="ARBA" id="ARBA00021539"/>
    </source>
</evidence>
<feature type="region of interest" description="Disordered" evidence="3">
    <location>
        <begin position="109"/>
        <end position="167"/>
    </location>
</feature>
<dbReference type="AlphaFoldDB" id="A0A7V8VCF4"/>
<evidence type="ECO:0000256" key="1">
    <source>
        <dbReference type="ARBA" id="ARBA00011084"/>
    </source>
</evidence>
<dbReference type="Pfam" id="PF11612">
    <property type="entry name" value="T2SSJ"/>
    <property type="match status" value="1"/>
</dbReference>
<protein>
    <recommendedName>
        <fullName evidence="2">Type II secretion system protein J</fullName>
    </recommendedName>
</protein>
<dbReference type="SUPFAM" id="SSF54523">
    <property type="entry name" value="Pili subunits"/>
    <property type="match status" value="1"/>
</dbReference>
<feature type="compositionally biased region" description="Low complexity" evidence="3">
    <location>
        <begin position="111"/>
        <end position="140"/>
    </location>
</feature>
<keyword evidence="6" id="KW-1185">Reference proteome</keyword>
<keyword evidence="4" id="KW-1133">Transmembrane helix</keyword>